<proteinExistence type="predicted"/>
<dbReference type="KEGG" id="tbs:A3L01_04945"/>
<organism evidence="2 3">
    <name type="scientific">Thermococcus barossii</name>
    <dbReference type="NCBI Taxonomy" id="54077"/>
    <lineage>
        <taxon>Archaea</taxon>
        <taxon>Methanobacteriati</taxon>
        <taxon>Methanobacteriota</taxon>
        <taxon>Thermococci</taxon>
        <taxon>Thermococcales</taxon>
        <taxon>Thermococcaceae</taxon>
        <taxon>Thermococcus</taxon>
    </lineage>
</organism>
<dbReference type="EMBL" id="CP015101">
    <property type="protein sequence ID" value="ASJ04743.1"/>
    <property type="molecule type" value="Genomic_DNA"/>
</dbReference>
<evidence type="ECO:0000313" key="2">
    <source>
        <dbReference type="EMBL" id="ASJ04743.1"/>
    </source>
</evidence>
<name>A0A2Z2MGE6_9EURY</name>
<evidence type="ECO:0000313" key="3">
    <source>
        <dbReference type="Proteomes" id="UP000250272"/>
    </source>
</evidence>
<dbReference type="Proteomes" id="UP000250272">
    <property type="component" value="Chromosome"/>
</dbReference>
<keyword evidence="3" id="KW-1185">Reference proteome</keyword>
<feature type="region of interest" description="Disordered" evidence="1">
    <location>
        <begin position="1"/>
        <end position="39"/>
    </location>
</feature>
<dbReference type="AlphaFoldDB" id="A0A2Z2MGE6"/>
<sequence>MMGIRRSISFLSEPPESEMSRMERRVKTPDSSRPFESSMSDVIRTRLLQSTSPGVLPGRVGSWRTRTR</sequence>
<gene>
    <name evidence="2" type="ORF">A3L01_04945</name>
</gene>
<reference evidence="2 3" key="1">
    <citation type="submission" date="2016-04" db="EMBL/GenBank/DDBJ databases">
        <title>Complete genome sequence of Thermococcus barossii type strain SHCK-94.</title>
        <authorList>
            <person name="Oger P.M."/>
        </authorList>
    </citation>
    <scope>NUCLEOTIDE SEQUENCE [LARGE SCALE GENOMIC DNA]</scope>
    <source>
        <strain evidence="2 3">SHCK-94</strain>
    </source>
</reference>
<protein>
    <submittedName>
        <fullName evidence="2">Uncharacterized protein</fullName>
    </submittedName>
</protein>
<accession>A0A2Z2MGE6</accession>
<evidence type="ECO:0000256" key="1">
    <source>
        <dbReference type="SAM" id="MobiDB-lite"/>
    </source>
</evidence>
<feature type="compositionally biased region" description="Basic and acidic residues" evidence="1">
    <location>
        <begin position="18"/>
        <end position="30"/>
    </location>
</feature>